<organism evidence="2 3">
    <name type="scientific">Anas zonorhyncha</name>
    <name type="common">Eastern spot-billed duck</name>
    <dbReference type="NCBI Taxonomy" id="75864"/>
    <lineage>
        <taxon>Eukaryota</taxon>
        <taxon>Metazoa</taxon>
        <taxon>Chordata</taxon>
        <taxon>Craniata</taxon>
        <taxon>Vertebrata</taxon>
        <taxon>Euteleostomi</taxon>
        <taxon>Archelosauria</taxon>
        <taxon>Archosauria</taxon>
        <taxon>Dinosauria</taxon>
        <taxon>Saurischia</taxon>
        <taxon>Theropoda</taxon>
        <taxon>Coelurosauria</taxon>
        <taxon>Aves</taxon>
        <taxon>Neognathae</taxon>
        <taxon>Galloanserae</taxon>
        <taxon>Anseriformes</taxon>
        <taxon>Anatidae</taxon>
        <taxon>Anatinae</taxon>
        <taxon>Anas</taxon>
    </lineage>
</organism>
<feature type="region of interest" description="Disordered" evidence="1">
    <location>
        <begin position="41"/>
        <end position="78"/>
    </location>
</feature>
<dbReference type="PANTHER" id="PTHR45011">
    <property type="entry name" value="DAP3-BINDING CELL DEATH ENHANCER 1"/>
    <property type="match status" value="1"/>
</dbReference>
<reference evidence="2" key="2">
    <citation type="submission" date="2025-09" db="UniProtKB">
        <authorList>
            <consortium name="Ensembl"/>
        </authorList>
    </citation>
    <scope>IDENTIFICATION</scope>
</reference>
<dbReference type="Ensembl" id="ENSAZOT00000019923.1">
    <property type="protein sequence ID" value="ENSAZOP00000018544.1"/>
    <property type="gene ID" value="ENSAZOG00000012065.1"/>
</dbReference>
<accession>A0A8B9ZV75</accession>
<evidence type="ECO:0000313" key="3">
    <source>
        <dbReference type="Proteomes" id="UP000694549"/>
    </source>
</evidence>
<dbReference type="Proteomes" id="UP000694549">
    <property type="component" value="Unplaced"/>
</dbReference>
<evidence type="ECO:0000256" key="1">
    <source>
        <dbReference type="SAM" id="MobiDB-lite"/>
    </source>
</evidence>
<dbReference type="Gene3D" id="1.25.40.10">
    <property type="entry name" value="Tetratricopeptide repeat domain"/>
    <property type="match status" value="1"/>
</dbReference>
<dbReference type="SMART" id="SM00671">
    <property type="entry name" value="SEL1"/>
    <property type="match status" value="1"/>
</dbReference>
<dbReference type="AlphaFoldDB" id="A0A8B9ZV75"/>
<evidence type="ECO:0000313" key="2">
    <source>
        <dbReference type="Ensembl" id="ENSAZOP00000018544.1"/>
    </source>
</evidence>
<dbReference type="Pfam" id="PF08238">
    <property type="entry name" value="Sel1"/>
    <property type="match status" value="1"/>
</dbReference>
<dbReference type="SUPFAM" id="SSF81901">
    <property type="entry name" value="HCP-like"/>
    <property type="match status" value="1"/>
</dbReference>
<evidence type="ECO:0008006" key="4">
    <source>
        <dbReference type="Google" id="ProtNLM"/>
    </source>
</evidence>
<dbReference type="InterPro" id="IPR052748">
    <property type="entry name" value="ISR_Activator"/>
</dbReference>
<sequence>MVTFSTIPLISAKQLGCDHHKSGAKLGEGDHGDLRRGRQLSELQQRGAMGDTEPPARRRWVGRGSAGSREENPSLQGGEHPSVVWSTWELVAVAAAALLLLYMALCYQGFHFHVAQVYARLGYPHAQHIVGQRYLQGAGVEKSEDLAMHWFRQAAGQGHPHSSFNLALGALRNMTAALEEGEVEKLLSVAAAHGLQEAQELLENILKSRNLP</sequence>
<protein>
    <recommendedName>
        <fullName evidence="4">Secretory immunoglobulin A-binding protein EsiB</fullName>
    </recommendedName>
</protein>
<reference evidence="2" key="1">
    <citation type="submission" date="2025-08" db="UniProtKB">
        <authorList>
            <consortium name="Ensembl"/>
        </authorList>
    </citation>
    <scope>IDENTIFICATION</scope>
</reference>
<dbReference type="InterPro" id="IPR011990">
    <property type="entry name" value="TPR-like_helical_dom_sf"/>
</dbReference>
<dbReference type="PANTHER" id="PTHR45011:SF1">
    <property type="entry name" value="DAP3-BINDING CELL DEATH ENHANCER 1"/>
    <property type="match status" value="1"/>
</dbReference>
<proteinExistence type="predicted"/>
<keyword evidence="3" id="KW-1185">Reference proteome</keyword>
<name>A0A8B9ZV75_9AVES</name>
<dbReference type="InterPro" id="IPR006597">
    <property type="entry name" value="Sel1-like"/>
</dbReference>